<evidence type="ECO:0000313" key="1">
    <source>
        <dbReference type="EnsemblMetazoa" id="tetur10g05100.1"/>
    </source>
</evidence>
<proteinExistence type="predicted"/>
<accession>T1KG13</accession>
<reference evidence="2" key="1">
    <citation type="submission" date="2011-08" db="EMBL/GenBank/DDBJ databases">
        <authorList>
            <person name="Rombauts S."/>
        </authorList>
    </citation>
    <scope>NUCLEOTIDE SEQUENCE</scope>
    <source>
        <strain evidence="2">London</strain>
    </source>
</reference>
<dbReference type="EMBL" id="CAEY01000040">
    <property type="status" value="NOT_ANNOTATED_CDS"/>
    <property type="molecule type" value="Genomic_DNA"/>
</dbReference>
<dbReference type="AlphaFoldDB" id="T1KG13"/>
<name>T1KG13_TETUR</name>
<evidence type="ECO:0000313" key="2">
    <source>
        <dbReference type="Proteomes" id="UP000015104"/>
    </source>
</evidence>
<reference evidence="1" key="2">
    <citation type="submission" date="2015-06" db="UniProtKB">
        <authorList>
            <consortium name="EnsemblMetazoa"/>
        </authorList>
    </citation>
    <scope>IDENTIFICATION</scope>
</reference>
<dbReference type="HOGENOM" id="CLU_1697768_0_0_1"/>
<protein>
    <submittedName>
        <fullName evidence="1">Uncharacterized protein</fullName>
    </submittedName>
</protein>
<organism evidence="1 2">
    <name type="scientific">Tetranychus urticae</name>
    <name type="common">Two-spotted spider mite</name>
    <dbReference type="NCBI Taxonomy" id="32264"/>
    <lineage>
        <taxon>Eukaryota</taxon>
        <taxon>Metazoa</taxon>
        <taxon>Ecdysozoa</taxon>
        <taxon>Arthropoda</taxon>
        <taxon>Chelicerata</taxon>
        <taxon>Arachnida</taxon>
        <taxon>Acari</taxon>
        <taxon>Acariformes</taxon>
        <taxon>Trombidiformes</taxon>
        <taxon>Prostigmata</taxon>
        <taxon>Eleutherengona</taxon>
        <taxon>Raphignathae</taxon>
        <taxon>Tetranychoidea</taxon>
        <taxon>Tetranychidae</taxon>
        <taxon>Tetranychus</taxon>
    </lineage>
</organism>
<sequence>MDNPEVTLESVFNEISQTLIGDYRFNSKLVNERVARLEKFTRKVDDVLFSFFKKCVGDFLEEEEKIYEEISGNLDEDELLTKQIIDLSNEIEDTIDDTRKIIEQSHELSRDILTINSRTQSYNQIQQVISKLKETMKQTKDMVPVDQEAVIIDAL</sequence>
<keyword evidence="2" id="KW-1185">Reference proteome</keyword>
<dbReference type="Proteomes" id="UP000015104">
    <property type="component" value="Unassembled WGS sequence"/>
</dbReference>
<dbReference type="EnsemblMetazoa" id="tetur10g05100.1">
    <property type="protein sequence ID" value="tetur10g05100.1"/>
    <property type="gene ID" value="tetur10g05100"/>
</dbReference>